<evidence type="ECO:0000313" key="1">
    <source>
        <dbReference type="EMBL" id="MFB2939150.1"/>
    </source>
</evidence>
<sequence>MDNTAKIYTLYFVLVDTITSICNIPNNKEKIDGDALFKRFLTYGKEQYSDLHYDLVAEIGGIHSKAEQEYAKIATKIINFLGSLREGKNIDLIFTLWIAVELAFSFHSSLCKNQPNLFDDLENQLRLGQQKYLTLSQSNSEEWQNLDSIIKAKLGNF</sequence>
<keyword evidence="2" id="KW-1185">Reference proteome</keyword>
<proteinExistence type="predicted"/>
<comment type="caution">
    <text evidence="1">The sequence shown here is derived from an EMBL/GenBank/DDBJ whole genome shotgun (WGS) entry which is preliminary data.</text>
</comment>
<dbReference type="Proteomes" id="UP001576776">
    <property type="component" value="Unassembled WGS sequence"/>
</dbReference>
<dbReference type="RefSeq" id="WP_413260629.1">
    <property type="nucleotide sequence ID" value="NZ_JBHFNS010000094.1"/>
</dbReference>
<evidence type="ECO:0000313" key="2">
    <source>
        <dbReference type="Proteomes" id="UP001576776"/>
    </source>
</evidence>
<organism evidence="1 2">
    <name type="scientific">Floridaenema fluviatile BLCC-F154</name>
    <dbReference type="NCBI Taxonomy" id="3153640"/>
    <lineage>
        <taxon>Bacteria</taxon>
        <taxon>Bacillati</taxon>
        <taxon>Cyanobacteriota</taxon>
        <taxon>Cyanophyceae</taxon>
        <taxon>Oscillatoriophycideae</taxon>
        <taxon>Aerosakkonematales</taxon>
        <taxon>Aerosakkonemataceae</taxon>
        <taxon>Floridanema</taxon>
        <taxon>Floridanema fluviatile</taxon>
    </lineage>
</organism>
<protein>
    <submittedName>
        <fullName evidence="1">Uncharacterized protein</fullName>
    </submittedName>
</protein>
<accession>A0ABV4YMU1</accession>
<name>A0ABV4YMU1_9CYAN</name>
<dbReference type="EMBL" id="JBHFNS010000094">
    <property type="protein sequence ID" value="MFB2939150.1"/>
    <property type="molecule type" value="Genomic_DNA"/>
</dbReference>
<gene>
    <name evidence="1" type="ORF">ACE1B6_28195</name>
</gene>
<reference evidence="1 2" key="1">
    <citation type="submission" date="2024-09" db="EMBL/GenBank/DDBJ databases">
        <title>Floridaenema gen nov. (Aerosakkonemataceae, Aerosakkonematales ord. nov., Cyanobacteria) from benthic tropical and subtropical fresh waters, with the description of four new species.</title>
        <authorList>
            <person name="Moretto J.A."/>
            <person name="Berthold D.E."/>
            <person name="Lefler F.W."/>
            <person name="Huang I.-S."/>
            <person name="Laughinghouse H. IV."/>
        </authorList>
    </citation>
    <scope>NUCLEOTIDE SEQUENCE [LARGE SCALE GENOMIC DNA]</scope>
    <source>
        <strain evidence="1 2">BLCC-F154</strain>
    </source>
</reference>